<protein>
    <submittedName>
        <fullName evidence="1">Uncharacterized protein</fullName>
    </submittedName>
</protein>
<proteinExistence type="predicted"/>
<dbReference type="AlphaFoldDB" id="A0A0E9XBW4"/>
<name>A0A0E9XBW4_ANGAN</name>
<reference evidence="1" key="2">
    <citation type="journal article" date="2015" name="Fish Shellfish Immunol.">
        <title>Early steps in the European eel (Anguilla anguilla)-Vibrio vulnificus interaction in the gills: Role of the RtxA13 toxin.</title>
        <authorList>
            <person name="Callol A."/>
            <person name="Pajuelo D."/>
            <person name="Ebbesson L."/>
            <person name="Teles M."/>
            <person name="MacKenzie S."/>
            <person name="Amaro C."/>
        </authorList>
    </citation>
    <scope>NUCLEOTIDE SEQUENCE</scope>
</reference>
<evidence type="ECO:0000313" key="1">
    <source>
        <dbReference type="EMBL" id="JAH99926.1"/>
    </source>
</evidence>
<sequence>MSVCLLPEVKSDPVMKVINSANTVAWTPLKAARRYVVPLSSTLKWQRHNTTLLTTGINISS</sequence>
<organism evidence="1">
    <name type="scientific">Anguilla anguilla</name>
    <name type="common">European freshwater eel</name>
    <name type="synonym">Muraena anguilla</name>
    <dbReference type="NCBI Taxonomy" id="7936"/>
    <lineage>
        <taxon>Eukaryota</taxon>
        <taxon>Metazoa</taxon>
        <taxon>Chordata</taxon>
        <taxon>Craniata</taxon>
        <taxon>Vertebrata</taxon>
        <taxon>Euteleostomi</taxon>
        <taxon>Actinopterygii</taxon>
        <taxon>Neopterygii</taxon>
        <taxon>Teleostei</taxon>
        <taxon>Anguilliformes</taxon>
        <taxon>Anguillidae</taxon>
        <taxon>Anguilla</taxon>
    </lineage>
</organism>
<dbReference type="EMBL" id="GBXM01008651">
    <property type="protein sequence ID" value="JAH99926.1"/>
    <property type="molecule type" value="Transcribed_RNA"/>
</dbReference>
<accession>A0A0E9XBW4</accession>
<reference evidence="1" key="1">
    <citation type="submission" date="2014-11" db="EMBL/GenBank/DDBJ databases">
        <authorList>
            <person name="Amaro Gonzalez C."/>
        </authorList>
    </citation>
    <scope>NUCLEOTIDE SEQUENCE</scope>
</reference>